<evidence type="ECO:0008006" key="14">
    <source>
        <dbReference type="Google" id="ProtNLM"/>
    </source>
</evidence>
<gene>
    <name evidence="12" type="ORF">INT45_008455</name>
</gene>
<feature type="region of interest" description="Disordered" evidence="7">
    <location>
        <begin position="958"/>
        <end position="982"/>
    </location>
</feature>
<evidence type="ECO:0000256" key="7">
    <source>
        <dbReference type="SAM" id="MobiDB-lite"/>
    </source>
</evidence>
<dbReference type="Pfam" id="PF02714">
    <property type="entry name" value="RSN1_7TM"/>
    <property type="match status" value="1"/>
</dbReference>
<feature type="compositionally biased region" description="Low complexity" evidence="7">
    <location>
        <begin position="822"/>
        <end position="872"/>
    </location>
</feature>
<dbReference type="Proteomes" id="UP000646827">
    <property type="component" value="Unassembled WGS sequence"/>
</dbReference>
<feature type="region of interest" description="Disordered" evidence="7">
    <location>
        <begin position="1013"/>
        <end position="1065"/>
    </location>
</feature>
<feature type="domain" description="CSC1/OSCA1-like N-terminal transmembrane" evidence="10">
    <location>
        <begin position="104"/>
        <end position="234"/>
    </location>
</feature>
<keyword evidence="6 8" id="KW-0472">Membrane</keyword>
<dbReference type="InterPro" id="IPR032880">
    <property type="entry name" value="CSC1/OSCA1-like_N"/>
</dbReference>
<comment type="similarity">
    <text evidence="2">Belongs to the CSC1 (TC 1.A.17) family.</text>
</comment>
<evidence type="ECO:0000259" key="11">
    <source>
        <dbReference type="Pfam" id="PF14703"/>
    </source>
</evidence>
<feature type="transmembrane region" description="Helical" evidence="8">
    <location>
        <begin position="594"/>
        <end position="621"/>
    </location>
</feature>
<feature type="transmembrane region" description="Helical" evidence="8">
    <location>
        <begin position="732"/>
        <end position="750"/>
    </location>
</feature>
<dbReference type="PANTHER" id="PTHR13018">
    <property type="entry name" value="PROBABLE MEMBRANE PROTEIN DUF221-RELATED"/>
    <property type="match status" value="1"/>
</dbReference>
<dbReference type="GO" id="GO:0005886">
    <property type="term" value="C:plasma membrane"/>
    <property type="evidence" value="ECO:0007669"/>
    <property type="project" value="TreeGrafter"/>
</dbReference>
<keyword evidence="3" id="KW-0813">Transport</keyword>
<dbReference type="Pfam" id="PF14703">
    <property type="entry name" value="PHM7_cyt"/>
    <property type="match status" value="1"/>
</dbReference>
<evidence type="ECO:0000313" key="13">
    <source>
        <dbReference type="Proteomes" id="UP000646827"/>
    </source>
</evidence>
<feature type="transmembrane region" description="Helical" evidence="8">
    <location>
        <begin position="704"/>
        <end position="726"/>
    </location>
</feature>
<evidence type="ECO:0000313" key="12">
    <source>
        <dbReference type="EMBL" id="KAG2227211.1"/>
    </source>
</evidence>
<dbReference type="Pfam" id="PF13967">
    <property type="entry name" value="RSN1_TM"/>
    <property type="match status" value="1"/>
</dbReference>
<feature type="compositionally biased region" description="Polar residues" evidence="7">
    <location>
        <begin position="1053"/>
        <end position="1065"/>
    </location>
</feature>
<comment type="subcellular location">
    <subcellularLocation>
        <location evidence="1">Membrane</location>
        <topology evidence="1">Multi-pass membrane protein</topology>
    </subcellularLocation>
</comment>
<feature type="compositionally biased region" description="Low complexity" evidence="7">
    <location>
        <begin position="86"/>
        <end position="113"/>
    </location>
</feature>
<accession>A0A8H7VLL8</accession>
<evidence type="ECO:0000256" key="8">
    <source>
        <dbReference type="SAM" id="Phobius"/>
    </source>
</evidence>
<feature type="transmembrane region" description="Helical" evidence="8">
    <location>
        <begin position="22"/>
        <end position="43"/>
    </location>
</feature>
<evidence type="ECO:0000259" key="9">
    <source>
        <dbReference type="Pfam" id="PF02714"/>
    </source>
</evidence>
<proteinExistence type="inferred from homology"/>
<evidence type="ECO:0000256" key="4">
    <source>
        <dbReference type="ARBA" id="ARBA00022692"/>
    </source>
</evidence>
<feature type="non-terminal residue" evidence="12">
    <location>
        <position position="1"/>
    </location>
</feature>
<feature type="transmembrane region" description="Helical" evidence="8">
    <location>
        <begin position="213"/>
        <end position="233"/>
    </location>
</feature>
<dbReference type="InterPro" id="IPR027815">
    <property type="entry name" value="CSC1/OSCA1-like_cyt"/>
</dbReference>
<organism evidence="12 13">
    <name type="scientific">Circinella minor</name>
    <dbReference type="NCBI Taxonomy" id="1195481"/>
    <lineage>
        <taxon>Eukaryota</taxon>
        <taxon>Fungi</taxon>
        <taxon>Fungi incertae sedis</taxon>
        <taxon>Mucoromycota</taxon>
        <taxon>Mucoromycotina</taxon>
        <taxon>Mucoromycetes</taxon>
        <taxon>Mucorales</taxon>
        <taxon>Lichtheimiaceae</taxon>
        <taxon>Circinella</taxon>
    </lineage>
</organism>
<feature type="region of interest" description="Disordered" evidence="7">
    <location>
        <begin position="75"/>
        <end position="113"/>
    </location>
</feature>
<evidence type="ECO:0000259" key="10">
    <source>
        <dbReference type="Pfam" id="PF13967"/>
    </source>
</evidence>
<evidence type="ECO:0000256" key="6">
    <source>
        <dbReference type="ARBA" id="ARBA00023136"/>
    </source>
</evidence>
<feature type="transmembrane region" description="Helical" evidence="8">
    <location>
        <begin position="157"/>
        <end position="176"/>
    </location>
</feature>
<feature type="transmembrane region" description="Helical" evidence="8">
    <location>
        <begin position="642"/>
        <end position="661"/>
    </location>
</feature>
<keyword evidence="13" id="KW-1185">Reference proteome</keyword>
<evidence type="ECO:0000256" key="3">
    <source>
        <dbReference type="ARBA" id="ARBA00022448"/>
    </source>
</evidence>
<reference evidence="12 13" key="1">
    <citation type="submission" date="2020-12" db="EMBL/GenBank/DDBJ databases">
        <title>Metabolic potential, ecology and presence of endohyphal bacteria is reflected in genomic diversity of Mucoromycotina.</title>
        <authorList>
            <person name="Muszewska A."/>
            <person name="Okrasinska A."/>
            <person name="Steczkiewicz K."/>
            <person name="Drgas O."/>
            <person name="Orlowska M."/>
            <person name="Perlinska-Lenart U."/>
            <person name="Aleksandrzak-Piekarczyk T."/>
            <person name="Szatraj K."/>
            <person name="Zielenkiewicz U."/>
            <person name="Pilsyk S."/>
            <person name="Malc E."/>
            <person name="Mieczkowski P."/>
            <person name="Kruszewska J.S."/>
            <person name="Biernat P."/>
            <person name="Pawlowska J."/>
        </authorList>
    </citation>
    <scope>NUCLEOTIDE SEQUENCE [LARGE SCALE GENOMIC DNA]</scope>
    <source>
        <strain evidence="12 13">CBS 142.35</strain>
    </source>
</reference>
<evidence type="ECO:0000256" key="2">
    <source>
        <dbReference type="ARBA" id="ARBA00007779"/>
    </source>
</evidence>
<dbReference type="InterPro" id="IPR003864">
    <property type="entry name" value="CSC1/OSCA1-like_7TM"/>
</dbReference>
<name>A0A8H7VLL8_9FUNG</name>
<feature type="domain" description="CSC1/OSCA1-like cytosolic" evidence="11">
    <location>
        <begin position="256"/>
        <end position="432"/>
    </location>
</feature>
<feature type="transmembrane region" description="Helical" evidence="8">
    <location>
        <begin position="536"/>
        <end position="560"/>
    </location>
</feature>
<dbReference type="InterPro" id="IPR045122">
    <property type="entry name" value="Csc1-like"/>
</dbReference>
<feature type="domain" description="CSC1/OSCA1-like 7TM region" evidence="9">
    <location>
        <begin position="445"/>
        <end position="723"/>
    </location>
</feature>
<dbReference type="AlphaFoldDB" id="A0A8H7VLL8"/>
<sequence>MEVYDALREQAEEDAHMTLKSMATQLVINVVISIVVILCVSYLRPRHFLAYPTNIRSSSASRTTALSSPTIVTRTENSNNHHTRYNNHNSNNNNNHNNNNSPATTTTNSNNSNTKHAELGWSDWLKQLAKVSDEFLIDGIGYDAVLYLRFMRTLRNILIVLTIIAITILMPINVAATKITGDWPPVSFDIGFLSISGINFRGGQEVQDPDQSWYWSPVLSTWLFTLVVVFYLHRATNDYIEMRKKFYRSPAYNLSSRSLLISSIPPHASRSDIDFKSWLESHHGIRYPMEQVWLGRQNSKLLDLVQHYRDAVYHLEEALAAYAKGEPGHKKRPVIRNWKDRFPFCLFFHQERLAENNKDAIEYYTKQVSDLNRMIRLNSTTEKESRMDYGWVTFRNIHSANNALKEFKRKQSFLSATRVCISPPAKDIVWPNMSIPQALRNLKIWFGRGVFYSFMFAWLIPIAILSALSNIVNMIRMYPESRVMIEQHSFVIGLVQAYITPLTMGFLFYILPHFFRYIAMKQGYLTRTTRDGRTLSMLYIFFLINHLLIFTISSMFISLYGQLRQLVLDGILGDEYITEYVAQLAKNMSDVSSFWINLYCIRAFGVSLELVQVMPVLAVTLRKYFMRLTPRRFKKLAMPPNFDFALNYNIVLFFFTIALVYSSTAPLVLPFALVYFVTSSFVYKYMLMYIYITKVESGGRIWPTVLHSTLTSTVVFQLVSFLLLLLKGGYEQGLGIIPLPIFTLIFMWWYGRRLKRLTSREVLAPSQDEEEDQEGEQGEKPTCTALLQDQYRNPLLNHTYLMPVIHDDMRSLLTQIYPNYQEQQHQQQSAPSFSNDDNSNSSSDNNSSCSSNNNSSHSENDSNSDINNNNNNQQQPFGLYPTNPNFHVVLHDPVENRSVTFHTVTDDYYTYDQYQENEYCPCCHGPRLQQRPSELGFIDNINDSIIIPASSIHNEKMMIQQHQDQQEQEDQGPPPSAPSLSLILNPSESFEARRKSGIVEEWRQRRDAQRYLQPAPLLTPTTPLSPELPTYSDAIRSPPIRPLVQQRRHSDPSVYNTSTTTRITT</sequence>
<dbReference type="EMBL" id="JAEPRB010000009">
    <property type="protein sequence ID" value="KAG2227211.1"/>
    <property type="molecule type" value="Genomic_DNA"/>
</dbReference>
<dbReference type="OrthoDB" id="2150324at2759"/>
<dbReference type="GO" id="GO:0005227">
    <property type="term" value="F:calcium-activated cation channel activity"/>
    <property type="evidence" value="ECO:0007669"/>
    <property type="project" value="InterPro"/>
</dbReference>
<keyword evidence="4 8" id="KW-0812">Transmembrane</keyword>
<protein>
    <recommendedName>
        <fullName evidence="14">DUF221-domain-containing protein</fullName>
    </recommendedName>
</protein>
<feature type="transmembrane region" description="Helical" evidence="8">
    <location>
        <begin position="667"/>
        <end position="692"/>
    </location>
</feature>
<comment type="caution">
    <text evidence="12">The sequence shown here is derived from an EMBL/GenBank/DDBJ whole genome shotgun (WGS) entry which is preliminary data.</text>
</comment>
<keyword evidence="5 8" id="KW-1133">Transmembrane helix</keyword>
<feature type="compositionally biased region" description="Low complexity" evidence="7">
    <location>
        <begin position="1014"/>
        <end position="1030"/>
    </location>
</feature>
<feature type="transmembrane region" description="Helical" evidence="8">
    <location>
        <begin position="491"/>
        <end position="515"/>
    </location>
</feature>
<feature type="region of interest" description="Disordered" evidence="7">
    <location>
        <begin position="822"/>
        <end position="884"/>
    </location>
</feature>
<feature type="transmembrane region" description="Helical" evidence="8">
    <location>
        <begin position="450"/>
        <end position="471"/>
    </location>
</feature>
<dbReference type="PANTHER" id="PTHR13018:SF149">
    <property type="entry name" value="DOMAIN PROTEIN, PUTATIVE (AFU_ORTHOLOGUE AFUA_3G11660)-RELATED"/>
    <property type="match status" value="1"/>
</dbReference>
<evidence type="ECO:0000256" key="1">
    <source>
        <dbReference type="ARBA" id="ARBA00004141"/>
    </source>
</evidence>
<evidence type="ECO:0000256" key="5">
    <source>
        <dbReference type="ARBA" id="ARBA00022989"/>
    </source>
</evidence>